<name>A0A1M4TM31_9BACE</name>
<accession>A0A1M4TM31</accession>
<gene>
    <name evidence="4" type="ORF">SAMN05444349_102172</name>
</gene>
<evidence type="ECO:0000313" key="5">
    <source>
        <dbReference type="Proteomes" id="UP000184436"/>
    </source>
</evidence>
<dbReference type="AlphaFoldDB" id="A0A1M4TM31"/>
<feature type="chain" id="PRO_5030031060" evidence="2">
    <location>
        <begin position="24"/>
        <end position="1036"/>
    </location>
</feature>
<protein>
    <submittedName>
        <fullName evidence="4">TonB-linked outer membrane protein, SusC/RagA family</fullName>
    </submittedName>
</protein>
<keyword evidence="2" id="KW-0732">Signal</keyword>
<dbReference type="SUPFAM" id="SSF56935">
    <property type="entry name" value="Porins"/>
    <property type="match status" value="1"/>
</dbReference>
<comment type="similarity">
    <text evidence="1">Belongs to the TonB-dependent receptor family.</text>
</comment>
<proteinExistence type="inferred from homology"/>
<evidence type="ECO:0000313" key="4">
    <source>
        <dbReference type="EMBL" id="SHE45520.1"/>
    </source>
</evidence>
<dbReference type="PROSITE" id="PS00018">
    <property type="entry name" value="EF_HAND_1"/>
    <property type="match status" value="1"/>
</dbReference>
<feature type="signal peptide" evidence="2">
    <location>
        <begin position="1"/>
        <end position="23"/>
    </location>
</feature>
<sequence length="1036" mass="116411">MNNIQRAIFMLLLLLGTQISSFAQQSRQNNTIEVKGIVRDEMGPVIGASIIAKGQPGLGVTSDIDGKFKLKVSQFDILVISFLGYDAVELPIVKIKDISNVDIKLTESSKKIDEVVVTASGTQTKKTLTGAYTSVDIKQLASPSGNLTNSLAGVVPGIIAVQSSGEPGENMSEFWIRGISTFGSGSGALVLVDGVERSMNEIPVQDIESFSILKDASATALYGSKGANGVVLITTKRGKPGKINIRARFTYGYNQTGRMPQFANAYDWATLANEAKIGRYESPLYTPEELNIIQNGLDPDLYPNVNWQDLMLKKGSPQYKAEISFSGGGDNVRYYVSGQYYDENGIYKTQSSENKYNTNSTYKRYNYRANVDMNLTKTTLVRIGVGGWLVDRTQPGAEGDNIWGSFSEFTPLSSPRKYSTGQWPHVNGRLTPEIQLTQTGYRTIWENKAELNVTLQQELNFITKGLIFEGTYAFDTQNSNITNRRKLPELWVAQNYRDQKGQLILRRTSNPQTMTQTVTTEGWKRNYLRAHLKYNRLFAEVHRVGAYAMIYQEQNADTRLANEGDIIASIPHRNLAYSGSFTYAFRDRYLVEFNWGYTGSENFEHGKQFGFFPSYSAGWVISEEPFIKRIAPWLEMLKIRGSYGLVGNDNIGGQRFPYISLIGTTNGYNWGEFGSHGIQGYRITTVGTPKLTWETAKKYNLGIDFNLFNSKITGTVDIYKDVRDDIFMRRNHMPLTTGLADQTPMANVGRMKATGWDGNIAFLQRIGQVDITLRANMTYQNNEIVDRDEAANELWYKMDKGFRLNQTRGLIALGLFKDQEDIDCSPSQTGLATDGRPVLPGDIKYKDVNGDGVITDDDYVPLGYREMPGLQYGMGASVQWKNLYVNVLFQGAGRRDWFVGGNGPHAFHNGMTGNILQEMVDGNRWSPREVSGTADTENPNADWPRLTWGNNANNNRKSTFWMKNGRYLRLKNVEVTYDLPKAFARKVYMSNIRLGFVGENLYTWSPFKWWDPEGNNESGSNYPISRTYSFSVQVEF</sequence>
<dbReference type="NCBIfam" id="TIGR04057">
    <property type="entry name" value="SusC_RagA_signa"/>
    <property type="match status" value="1"/>
</dbReference>
<keyword evidence="1" id="KW-0472">Membrane</keyword>
<comment type="subcellular location">
    <subcellularLocation>
        <location evidence="1">Cell outer membrane</location>
        <topology evidence="1">Multi-pass membrane protein</topology>
    </subcellularLocation>
</comment>
<dbReference type="STRING" id="871325.SAMN05444349_102172"/>
<dbReference type="NCBIfam" id="TIGR04056">
    <property type="entry name" value="OMP_RagA_SusC"/>
    <property type="match status" value="1"/>
</dbReference>
<dbReference type="FunFam" id="2.170.130.10:FF:000003">
    <property type="entry name" value="SusC/RagA family TonB-linked outer membrane protein"/>
    <property type="match status" value="1"/>
</dbReference>
<evidence type="ECO:0000259" key="3">
    <source>
        <dbReference type="Pfam" id="PF07715"/>
    </source>
</evidence>
<dbReference type="Pfam" id="PF07715">
    <property type="entry name" value="Plug"/>
    <property type="match status" value="1"/>
</dbReference>
<dbReference type="InterPro" id="IPR012910">
    <property type="entry name" value="Plug_dom"/>
</dbReference>
<dbReference type="Pfam" id="PF13715">
    <property type="entry name" value="CarbopepD_reg_2"/>
    <property type="match status" value="1"/>
</dbReference>
<dbReference type="InterPro" id="IPR023997">
    <property type="entry name" value="TonB-dep_OMP_SusC/RagA_CS"/>
</dbReference>
<dbReference type="OrthoDB" id="721000at2"/>
<dbReference type="PROSITE" id="PS52016">
    <property type="entry name" value="TONB_DEPENDENT_REC_3"/>
    <property type="match status" value="1"/>
</dbReference>
<dbReference type="GO" id="GO:0009279">
    <property type="term" value="C:cell outer membrane"/>
    <property type="evidence" value="ECO:0007669"/>
    <property type="project" value="UniProtKB-SubCell"/>
</dbReference>
<dbReference type="Gene3D" id="2.170.130.10">
    <property type="entry name" value="TonB-dependent receptor, plug domain"/>
    <property type="match status" value="1"/>
</dbReference>
<keyword evidence="1" id="KW-0998">Cell outer membrane</keyword>
<dbReference type="EMBL" id="FQVD01000002">
    <property type="protein sequence ID" value="SHE45520.1"/>
    <property type="molecule type" value="Genomic_DNA"/>
</dbReference>
<feature type="domain" description="TonB-dependent receptor plug" evidence="3">
    <location>
        <begin position="125"/>
        <end position="230"/>
    </location>
</feature>
<keyword evidence="1" id="KW-1134">Transmembrane beta strand</keyword>
<evidence type="ECO:0000256" key="2">
    <source>
        <dbReference type="SAM" id="SignalP"/>
    </source>
</evidence>
<keyword evidence="5" id="KW-1185">Reference proteome</keyword>
<dbReference type="InterPro" id="IPR018247">
    <property type="entry name" value="EF_Hand_1_Ca_BS"/>
</dbReference>
<dbReference type="InterPro" id="IPR023996">
    <property type="entry name" value="TonB-dep_OMP_SusC/RagA"/>
</dbReference>
<dbReference type="InterPro" id="IPR037066">
    <property type="entry name" value="Plug_dom_sf"/>
</dbReference>
<reference evidence="4 5" key="1">
    <citation type="submission" date="2016-11" db="EMBL/GenBank/DDBJ databases">
        <authorList>
            <person name="Jaros S."/>
            <person name="Januszkiewicz K."/>
            <person name="Wedrychowicz H."/>
        </authorList>
    </citation>
    <scope>NUCLEOTIDE SEQUENCE [LARGE SCALE GENOMIC DNA]</scope>
    <source>
        <strain evidence="4 5">DSM 26883</strain>
    </source>
</reference>
<dbReference type="Proteomes" id="UP000184436">
    <property type="component" value="Unassembled WGS sequence"/>
</dbReference>
<keyword evidence="1" id="KW-0813">Transport</keyword>
<dbReference type="RefSeq" id="WP_073349110.1">
    <property type="nucleotide sequence ID" value="NZ_FQVD01000002.1"/>
</dbReference>
<organism evidence="4 5">
    <name type="scientific">Bacteroides faecichinchillae</name>
    <dbReference type="NCBI Taxonomy" id="871325"/>
    <lineage>
        <taxon>Bacteria</taxon>
        <taxon>Pseudomonadati</taxon>
        <taxon>Bacteroidota</taxon>
        <taxon>Bacteroidia</taxon>
        <taxon>Bacteroidales</taxon>
        <taxon>Bacteroidaceae</taxon>
        <taxon>Bacteroides</taxon>
    </lineage>
</organism>
<evidence type="ECO:0000256" key="1">
    <source>
        <dbReference type="PROSITE-ProRule" id="PRU01360"/>
    </source>
</evidence>
<dbReference type="InterPro" id="IPR008969">
    <property type="entry name" value="CarboxyPept-like_regulatory"/>
</dbReference>
<dbReference type="InterPro" id="IPR039426">
    <property type="entry name" value="TonB-dep_rcpt-like"/>
</dbReference>
<dbReference type="SUPFAM" id="SSF49464">
    <property type="entry name" value="Carboxypeptidase regulatory domain-like"/>
    <property type="match status" value="1"/>
</dbReference>
<keyword evidence="1" id="KW-0812">Transmembrane</keyword>